<feature type="domain" description="Glycosyl transferase family 51" evidence="20">
    <location>
        <begin position="56"/>
        <end position="235"/>
    </location>
</feature>
<accession>A0ABW3Y279</accession>
<keyword evidence="22" id="KW-1185">Reference proteome</keyword>
<gene>
    <name evidence="21" type="ORF">ACFQ39_07790</name>
</gene>
<evidence type="ECO:0000256" key="16">
    <source>
        <dbReference type="ARBA" id="ARBA00034000"/>
    </source>
</evidence>
<keyword evidence="11" id="KW-0133">Cell shape</keyword>
<evidence type="ECO:0000256" key="5">
    <source>
        <dbReference type="ARBA" id="ARBA00022475"/>
    </source>
</evidence>
<comment type="caution">
    <text evidence="21">The sequence shown here is derived from an EMBL/GenBank/DDBJ whole genome shotgun (WGS) entry which is preliminary data.</text>
</comment>
<evidence type="ECO:0000256" key="1">
    <source>
        <dbReference type="ARBA" id="ARBA00004236"/>
    </source>
</evidence>
<dbReference type="Gene3D" id="3.40.710.10">
    <property type="entry name" value="DD-peptidase/beta-lactamase superfamily"/>
    <property type="match status" value="1"/>
</dbReference>
<evidence type="ECO:0000256" key="18">
    <source>
        <dbReference type="SAM" id="Phobius"/>
    </source>
</evidence>
<keyword evidence="8 21" id="KW-0328">Glycosyltransferase</keyword>
<evidence type="ECO:0000256" key="10">
    <source>
        <dbReference type="ARBA" id="ARBA00022801"/>
    </source>
</evidence>
<dbReference type="Proteomes" id="UP001597201">
    <property type="component" value="Unassembled WGS sequence"/>
</dbReference>
<dbReference type="InterPro" id="IPR050396">
    <property type="entry name" value="Glycosyltr_51/Transpeptidase"/>
</dbReference>
<comment type="similarity">
    <text evidence="3">In the C-terminal section; belongs to the transpeptidase family.</text>
</comment>
<evidence type="ECO:0000256" key="11">
    <source>
        <dbReference type="ARBA" id="ARBA00022960"/>
    </source>
</evidence>
<evidence type="ECO:0000259" key="20">
    <source>
        <dbReference type="Pfam" id="PF00912"/>
    </source>
</evidence>
<dbReference type="InterPro" id="IPR012338">
    <property type="entry name" value="Beta-lactam/transpept-like"/>
</dbReference>
<evidence type="ECO:0000256" key="6">
    <source>
        <dbReference type="ARBA" id="ARBA00022645"/>
    </source>
</evidence>
<evidence type="ECO:0000256" key="17">
    <source>
        <dbReference type="ARBA" id="ARBA00049902"/>
    </source>
</evidence>
<comment type="subcellular location">
    <subcellularLocation>
        <location evidence="1">Cell membrane</location>
    </subcellularLocation>
</comment>
<evidence type="ECO:0000313" key="22">
    <source>
        <dbReference type="Proteomes" id="UP001597201"/>
    </source>
</evidence>
<dbReference type="GO" id="GO:0016757">
    <property type="term" value="F:glycosyltransferase activity"/>
    <property type="evidence" value="ECO:0007669"/>
    <property type="project" value="UniProtKB-KW"/>
</dbReference>
<keyword evidence="7" id="KW-0645">Protease</keyword>
<feature type="domain" description="Penicillin-binding protein transpeptidase" evidence="19">
    <location>
        <begin position="397"/>
        <end position="630"/>
    </location>
</feature>
<evidence type="ECO:0000256" key="8">
    <source>
        <dbReference type="ARBA" id="ARBA00022676"/>
    </source>
</evidence>
<keyword evidence="18" id="KW-0812">Transmembrane</keyword>
<evidence type="ECO:0000256" key="4">
    <source>
        <dbReference type="ARBA" id="ARBA00007739"/>
    </source>
</evidence>
<dbReference type="Gene3D" id="1.10.3810.10">
    <property type="entry name" value="Biosynthetic peptidoglycan transglycosylase-like"/>
    <property type="match status" value="1"/>
</dbReference>
<comment type="catalytic activity">
    <reaction evidence="17">
        <text>[GlcNAc-(1-&gt;4)-Mur2Ac(oyl-L-Ala-gamma-D-Glu-L-Lys-D-Ala-D-Ala)](n)-di-trans,octa-cis-undecaprenyl diphosphate + beta-D-GlcNAc-(1-&gt;4)-Mur2Ac(oyl-L-Ala-gamma-D-Glu-L-Lys-D-Ala-D-Ala)-di-trans,octa-cis-undecaprenyl diphosphate = [GlcNAc-(1-&gt;4)-Mur2Ac(oyl-L-Ala-gamma-D-Glu-L-Lys-D-Ala-D-Ala)](n+1)-di-trans,octa-cis-undecaprenyl diphosphate + di-trans,octa-cis-undecaprenyl diphosphate + H(+)</text>
        <dbReference type="Rhea" id="RHEA:23708"/>
        <dbReference type="Rhea" id="RHEA-COMP:9602"/>
        <dbReference type="Rhea" id="RHEA-COMP:9603"/>
        <dbReference type="ChEBI" id="CHEBI:15378"/>
        <dbReference type="ChEBI" id="CHEBI:58405"/>
        <dbReference type="ChEBI" id="CHEBI:60033"/>
        <dbReference type="ChEBI" id="CHEBI:78435"/>
        <dbReference type="EC" id="2.4.99.28"/>
    </reaction>
</comment>
<sequence length="747" mass="84414">MKKIVKYSLLFILAIVCSAGIFFAGVYFGVFGHLYTKEELRDFKNESASLVLAENGELLGKYFVQNRTNVKFHQIPTHLINALLATEDVRFYEHEGVDARSLMRVLVKSIIFQQESAGGGSTLTQQLAKNMYGRKSFGPLTTAVNKSKEIILANRLEELYNKQDILQLYLNTVPFGEDIYGVESAARRYFNKQVEELNQEESAVLVGMLKANTYYNPRLYPEHALQRRNTVLDQMFKYDFIDEREKDSLQLLPIRLDYANLKNQGKANYFLVHIKRELEKIIDSINLKEGTSYNIYTDGLIVQTSLNLEMQLYALTAYQKHLSKMQPLLDRQYSKGSDKKILTSLSEEILNKGNFQDVGKRKKREIFSWEGFRSDSITVLDSIRRDLSVLHAGMLGLEPNTGAIKVWVGGIDFRRYPYDQIFAQRQIASTFKPILYAAALENGINPCNYISNDSLVLTDFDNWTPKNYDNSFGGKYSVAAALAKSMNIPTVRLFLSLPFAELHTMWNDLGFSQHLETNPSVALGTSIASIYELTRAYAAFANGGKKIQPYGIVSIKSAEGETIYQYKDVKNDEQVMSESTSMMMTAMLRKAVSEGTGKAISSQFGVTKEIAGKTGTSQDYADAWFAGFTPNLVLVSRVGCNSPSLHFNTGALGSGGKLALPLVGYTFRNLQGNKKLSSQYLTNFAPMSEEALESFICEDYIEDSDFEKFFDKIFNNPEMTSEKAAKKAQKETKKKESFFKKLFKKRN</sequence>
<proteinExistence type="inferred from homology"/>
<keyword evidence="18" id="KW-1133">Transmembrane helix</keyword>
<keyword evidence="13 18" id="KW-0472">Membrane</keyword>
<reference evidence="22" key="1">
    <citation type="journal article" date="2019" name="Int. J. Syst. Evol. Microbiol.">
        <title>The Global Catalogue of Microorganisms (GCM) 10K type strain sequencing project: providing services to taxonomists for standard genome sequencing and annotation.</title>
        <authorList>
            <consortium name="The Broad Institute Genomics Platform"/>
            <consortium name="The Broad Institute Genome Sequencing Center for Infectious Disease"/>
            <person name="Wu L."/>
            <person name="Ma J."/>
        </authorList>
    </citation>
    <scope>NUCLEOTIDE SEQUENCE [LARGE SCALE GENOMIC DNA]</scope>
    <source>
        <strain evidence="22">CCUG 61485</strain>
    </source>
</reference>
<comment type="catalytic activity">
    <reaction evidence="16">
        <text>Preferential cleavage: (Ac)2-L-Lys-D-Ala-|-D-Ala. Also transpeptidation of peptidyl-alanyl moieties that are N-acyl substituents of D-alanine.</text>
        <dbReference type="EC" id="3.4.16.4"/>
    </reaction>
</comment>
<dbReference type="SUPFAM" id="SSF53955">
    <property type="entry name" value="Lysozyme-like"/>
    <property type="match status" value="1"/>
</dbReference>
<keyword evidence="6" id="KW-0121">Carboxypeptidase</keyword>
<organism evidence="21 22">
    <name type="scientific">Namhaeicola litoreus</name>
    <dbReference type="NCBI Taxonomy" id="1052145"/>
    <lineage>
        <taxon>Bacteria</taxon>
        <taxon>Pseudomonadati</taxon>
        <taxon>Bacteroidota</taxon>
        <taxon>Flavobacteriia</taxon>
        <taxon>Flavobacteriales</taxon>
        <taxon>Flavobacteriaceae</taxon>
        <taxon>Namhaeicola</taxon>
    </lineage>
</organism>
<feature type="transmembrane region" description="Helical" evidence="18">
    <location>
        <begin position="7"/>
        <end position="35"/>
    </location>
</feature>
<dbReference type="PANTHER" id="PTHR32282">
    <property type="entry name" value="BINDING PROTEIN TRANSPEPTIDASE, PUTATIVE-RELATED"/>
    <property type="match status" value="1"/>
</dbReference>
<evidence type="ECO:0000256" key="12">
    <source>
        <dbReference type="ARBA" id="ARBA00022984"/>
    </source>
</evidence>
<keyword evidence="10" id="KW-0378">Hydrolase</keyword>
<dbReference type="EMBL" id="JBHTMY010000003">
    <property type="protein sequence ID" value="MFD1315515.1"/>
    <property type="molecule type" value="Genomic_DNA"/>
</dbReference>
<evidence type="ECO:0000256" key="15">
    <source>
        <dbReference type="ARBA" id="ARBA00023316"/>
    </source>
</evidence>
<keyword evidence="9 21" id="KW-0808">Transferase</keyword>
<dbReference type="InterPro" id="IPR001460">
    <property type="entry name" value="PCN-bd_Tpept"/>
</dbReference>
<dbReference type="PANTHER" id="PTHR32282:SF11">
    <property type="entry name" value="PENICILLIN-BINDING PROTEIN 1B"/>
    <property type="match status" value="1"/>
</dbReference>
<name>A0ABW3Y279_9FLAO</name>
<evidence type="ECO:0000313" key="21">
    <source>
        <dbReference type="EMBL" id="MFD1315515.1"/>
    </source>
</evidence>
<keyword evidence="14" id="KW-0511">Multifunctional enzyme</keyword>
<comment type="pathway">
    <text evidence="2">Cell wall biogenesis; peptidoglycan biosynthesis.</text>
</comment>
<keyword evidence="12" id="KW-0573">Peptidoglycan synthesis</keyword>
<keyword evidence="5" id="KW-1003">Cell membrane</keyword>
<dbReference type="SUPFAM" id="SSF56601">
    <property type="entry name" value="beta-lactamase/transpeptidase-like"/>
    <property type="match status" value="1"/>
</dbReference>
<keyword evidence="15" id="KW-0961">Cell wall biogenesis/degradation</keyword>
<dbReference type="InterPro" id="IPR001264">
    <property type="entry name" value="Glyco_trans_51"/>
</dbReference>
<evidence type="ECO:0000256" key="13">
    <source>
        <dbReference type="ARBA" id="ARBA00023136"/>
    </source>
</evidence>
<evidence type="ECO:0000259" key="19">
    <source>
        <dbReference type="Pfam" id="PF00905"/>
    </source>
</evidence>
<evidence type="ECO:0000256" key="14">
    <source>
        <dbReference type="ARBA" id="ARBA00023268"/>
    </source>
</evidence>
<dbReference type="InterPro" id="IPR023346">
    <property type="entry name" value="Lysozyme-like_dom_sf"/>
</dbReference>
<dbReference type="Pfam" id="PF00912">
    <property type="entry name" value="Transgly"/>
    <property type="match status" value="1"/>
</dbReference>
<evidence type="ECO:0000256" key="9">
    <source>
        <dbReference type="ARBA" id="ARBA00022679"/>
    </source>
</evidence>
<evidence type="ECO:0000256" key="7">
    <source>
        <dbReference type="ARBA" id="ARBA00022670"/>
    </source>
</evidence>
<dbReference type="InterPro" id="IPR036950">
    <property type="entry name" value="PBP_transglycosylase"/>
</dbReference>
<evidence type="ECO:0000256" key="2">
    <source>
        <dbReference type="ARBA" id="ARBA00004752"/>
    </source>
</evidence>
<evidence type="ECO:0000256" key="3">
    <source>
        <dbReference type="ARBA" id="ARBA00007090"/>
    </source>
</evidence>
<protein>
    <submittedName>
        <fullName evidence="21">Transglycosylase domain-containing protein</fullName>
        <ecNumber evidence="21">2.4.-.-</ecNumber>
    </submittedName>
</protein>
<comment type="similarity">
    <text evidence="4">In the N-terminal section; belongs to the glycosyltransferase 51 family.</text>
</comment>
<dbReference type="EC" id="2.4.-.-" evidence="21"/>
<dbReference type="RefSeq" id="WP_377177769.1">
    <property type="nucleotide sequence ID" value="NZ_JBHTMY010000003.1"/>
</dbReference>
<dbReference type="Pfam" id="PF00905">
    <property type="entry name" value="Transpeptidase"/>
    <property type="match status" value="1"/>
</dbReference>